<dbReference type="InterPro" id="IPR038424">
    <property type="entry name" value="H_kinase_PdtaS_GAF_sf"/>
</dbReference>
<dbReference type="OrthoDB" id="9767435at2"/>
<dbReference type="SUPFAM" id="SSF55785">
    <property type="entry name" value="PYP-like sensor domain (PAS domain)"/>
    <property type="match status" value="1"/>
</dbReference>
<keyword evidence="3" id="KW-0597">Phosphoprotein</keyword>
<keyword evidence="6 11" id="KW-0418">Kinase</keyword>
<sequence length="467" mass="52627">MDTIESLCKSNTNLSYEDIEIIKSIASTLKLIADSSNGNVFIDVMTKHKDEAIVVAADYPNKGNNLYERNVVGELAIRKNEPAVIRTLEVGMPSRDLRAITQEQRKVKQSVEPIKNRHNKTIAVLIIEKDVTENLEERTKLQLLADTNEQLTNEISMADNKNISYYVNDAVLILNSKGIVVFNNPMADRLYKKLGYKDELIGMKFSNLSLVNLDFDDIINENKIVVREEEVGELTLQIKFITQPTENNKLVMLVRDLTEVKEKEKELILKSVAIKEIHHRVKNNLQTVASLLRLQARRSKSEEFNDIVNESMNRILSISATHEILAKQGIDEVNIKEVLNKIKYSMVILKKVQSLKLSILIKGDDLKVSSDKSTTIALVVNEIIQNSLKHAFNNKTEGEIVITIKEGNIYSSICVIDNGGGFDIEGIDSQSLGLNIVKSLVKDKLGGNLNIESNKEGTKVYFDFRNE</sequence>
<dbReference type="EMBL" id="FQXP01000003">
    <property type="protein sequence ID" value="SHH48197.1"/>
    <property type="molecule type" value="Genomic_DNA"/>
</dbReference>
<evidence type="ECO:0000256" key="8">
    <source>
        <dbReference type="ARBA" id="ARBA00023012"/>
    </source>
</evidence>
<dbReference type="Pfam" id="PF07568">
    <property type="entry name" value="HisKA_2"/>
    <property type="match status" value="1"/>
</dbReference>
<dbReference type="Gene3D" id="3.30.565.10">
    <property type="entry name" value="Histidine kinase-like ATPase, C-terminal domain"/>
    <property type="match status" value="1"/>
</dbReference>
<accession>A0A1M5TBN5</accession>
<keyword evidence="9" id="KW-0175">Coiled coil</keyword>
<dbReference type="Pfam" id="PF12282">
    <property type="entry name" value="GAF_PdtaS"/>
    <property type="match status" value="1"/>
</dbReference>
<evidence type="ECO:0000256" key="9">
    <source>
        <dbReference type="SAM" id="Coils"/>
    </source>
</evidence>
<keyword evidence="5" id="KW-0547">Nucleotide-binding</keyword>
<dbReference type="SMART" id="SM00387">
    <property type="entry name" value="HATPase_c"/>
    <property type="match status" value="1"/>
</dbReference>
<dbReference type="PANTHER" id="PTHR41523:SF8">
    <property type="entry name" value="ETHYLENE RESPONSE SENSOR PROTEIN"/>
    <property type="match status" value="1"/>
</dbReference>
<dbReference type="EC" id="2.7.13.3" evidence="2"/>
<dbReference type="Gene3D" id="3.30.450.20">
    <property type="entry name" value="PAS domain"/>
    <property type="match status" value="1"/>
</dbReference>
<dbReference type="Pfam" id="PF02518">
    <property type="entry name" value="HATPase_c"/>
    <property type="match status" value="1"/>
</dbReference>
<name>A0A1M5TBN5_9CLOT</name>
<dbReference type="InterPro" id="IPR005467">
    <property type="entry name" value="His_kinase_dom"/>
</dbReference>
<dbReference type="PANTHER" id="PTHR41523">
    <property type="entry name" value="TWO-COMPONENT SYSTEM SENSOR PROTEIN"/>
    <property type="match status" value="1"/>
</dbReference>
<dbReference type="InterPro" id="IPR003594">
    <property type="entry name" value="HATPase_dom"/>
</dbReference>
<keyword evidence="4" id="KW-0808">Transferase</keyword>
<evidence type="ECO:0000256" key="4">
    <source>
        <dbReference type="ARBA" id="ARBA00022679"/>
    </source>
</evidence>
<dbReference type="InterPro" id="IPR022066">
    <property type="entry name" value="PdtaS_GAF"/>
</dbReference>
<keyword evidence="12" id="KW-1185">Reference proteome</keyword>
<dbReference type="Proteomes" id="UP000184526">
    <property type="component" value="Unassembled WGS sequence"/>
</dbReference>
<keyword evidence="7" id="KW-0067">ATP-binding</keyword>
<dbReference type="InterPro" id="IPR035965">
    <property type="entry name" value="PAS-like_dom_sf"/>
</dbReference>
<dbReference type="GO" id="GO:0000160">
    <property type="term" value="P:phosphorelay signal transduction system"/>
    <property type="evidence" value="ECO:0007669"/>
    <property type="project" value="UniProtKB-KW"/>
</dbReference>
<dbReference type="InterPro" id="IPR036890">
    <property type="entry name" value="HATPase_C_sf"/>
</dbReference>
<dbReference type="GO" id="GO:0004673">
    <property type="term" value="F:protein histidine kinase activity"/>
    <property type="evidence" value="ECO:0007669"/>
    <property type="project" value="UniProtKB-EC"/>
</dbReference>
<dbReference type="SUPFAM" id="SSF55874">
    <property type="entry name" value="ATPase domain of HSP90 chaperone/DNA topoisomerase II/histidine kinase"/>
    <property type="match status" value="1"/>
</dbReference>
<evidence type="ECO:0000313" key="12">
    <source>
        <dbReference type="Proteomes" id="UP000184526"/>
    </source>
</evidence>
<organism evidence="11 12">
    <name type="scientific">Clostridium collagenovorans DSM 3089</name>
    <dbReference type="NCBI Taxonomy" id="1121306"/>
    <lineage>
        <taxon>Bacteria</taxon>
        <taxon>Bacillati</taxon>
        <taxon>Bacillota</taxon>
        <taxon>Clostridia</taxon>
        <taxon>Eubacteriales</taxon>
        <taxon>Clostridiaceae</taxon>
        <taxon>Clostridium</taxon>
    </lineage>
</organism>
<evidence type="ECO:0000259" key="10">
    <source>
        <dbReference type="PROSITE" id="PS50109"/>
    </source>
</evidence>
<feature type="domain" description="Histidine kinase" evidence="10">
    <location>
        <begin position="276"/>
        <end position="467"/>
    </location>
</feature>
<evidence type="ECO:0000256" key="2">
    <source>
        <dbReference type="ARBA" id="ARBA00012438"/>
    </source>
</evidence>
<dbReference type="AlphaFoldDB" id="A0A1M5TBN5"/>
<dbReference type="STRING" id="1121306.SAMN02745196_00513"/>
<comment type="catalytic activity">
    <reaction evidence="1">
        <text>ATP + protein L-histidine = ADP + protein N-phospho-L-histidine.</text>
        <dbReference type="EC" id="2.7.13.3"/>
    </reaction>
</comment>
<keyword evidence="8" id="KW-0902">Two-component regulatory system</keyword>
<dbReference type="RefSeq" id="WP_072829739.1">
    <property type="nucleotide sequence ID" value="NZ_FQXP01000003.1"/>
</dbReference>
<evidence type="ECO:0000256" key="3">
    <source>
        <dbReference type="ARBA" id="ARBA00022553"/>
    </source>
</evidence>
<dbReference type="GO" id="GO:0005524">
    <property type="term" value="F:ATP binding"/>
    <property type="evidence" value="ECO:0007669"/>
    <property type="project" value="UniProtKB-KW"/>
</dbReference>
<dbReference type="PROSITE" id="PS50109">
    <property type="entry name" value="HIS_KIN"/>
    <property type="match status" value="1"/>
</dbReference>
<evidence type="ECO:0000256" key="7">
    <source>
        <dbReference type="ARBA" id="ARBA00022840"/>
    </source>
</evidence>
<dbReference type="InterPro" id="IPR011495">
    <property type="entry name" value="Sig_transdc_His_kin_sub2_dim/P"/>
</dbReference>
<evidence type="ECO:0000313" key="11">
    <source>
        <dbReference type="EMBL" id="SHH48197.1"/>
    </source>
</evidence>
<dbReference type="Gene3D" id="3.30.450.280">
    <property type="entry name" value="GAF domain"/>
    <property type="match status" value="1"/>
</dbReference>
<protein>
    <recommendedName>
        <fullName evidence="2">histidine kinase</fullName>
        <ecNumber evidence="2">2.7.13.3</ecNumber>
    </recommendedName>
</protein>
<reference evidence="11 12" key="1">
    <citation type="submission" date="2016-11" db="EMBL/GenBank/DDBJ databases">
        <authorList>
            <person name="Jaros S."/>
            <person name="Januszkiewicz K."/>
            <person name="Wedrychowicz H."/>
        </authorList>
    </citation>
    <scope>NUCLEOTIDE SEQUENCE [LARGE SCALE GENOMIC DNA]</scope>
    <source>
        <strain evidence="11 12">DSM 3089</strain>
    </source>
</reference>
<evidence type="ECO:0000256" key="5">
    <source>
        <dbReference type="ARBA" id="ARBA00022741"/>
    </source>
</evidence>
<gene>
    <name evidence="11" type="ORF">SAMN02745196_00513</name>
</gene>
<feature type="coiled-coil region" evidence="9">
    <location>
        <begin position="134"/>
        <end position="161"/>
    </location>
</feature>
<evidence type="ECO:0000256" key="1">
    <source>
        <dbReference type="ARBA" id="ARBA00000085"/>
    </source>
</evidence>
<evidence type="ECO:0000256" key="6">
    <source>
        <dbReference type="ARBA" id="ARBA00022777"/>
    </source>
</evidence>
<proteinExistence type="predicted"/>